<sequence>MKSPIRPTDGEARELARNLIETSKYAALSYVDPSDGTPMVSRVALVSGPGGQPLSLISDLSHHSAALQKNPVCSLLIGEPGAKGDPLTYPRLSLRAKAVFVRHGTAEHAPLAKAFLARQPKAKLYIGFADFALVRFTPLGAHLNGGFGKAYTLTADDLGEGLPGSDHVRKETR</sequence>
<dbReference type="RefSeq" id="WP_072776326.1">
    <property type="nucleotide sequence ID" value="NZ_FQXC01000001.1"/>
</dbReference>
<evidence type="ECO:0000259" key="1">
    <source>
        <dbReference type="Pfam" id="PF13883"/>
    </source>
</evidence>
<protein>
    <recommendedName>
        <fullName evidence="1">CREG-like beta-barrel domain-containing protein</fullName>
    </recommendedName>
</protein>
<organism evidence="2 3">
    <name type="scientific">Marivita hallyeonensis</name>
    <dbReference type="NCBI Taxonomy" id="996342"/>
    <lineage>
        <taxon>Bacteria</taxon>
        <taxon>Pseudomonadati</taxon>
        <taxon>Pseudomonadota</taxon>
        <taxon>Alphaproteobacteria</taxon>
        <taxon>Rhodobacterales</taxon>
        <taxon>Roseobacteraceae</taxon>
        <taxon>Marivita</taxon>
    </lineage>
</organism>
<reference evidence="2 3" key="1">
    <citation type="submission" date="2016-11" db="EMBL/GenBank/DDBJ databases">
        <authorList>
            <person name="Jaros S."/>
            <person name="Januszkiewicz K."/>
            <person name="Wedrychowicz H."/>
        </authorList>
    </citation>
    <scope>NUCLEOTIDE SEQUENCE [LARGE SCALE GENOMIC DNA]</scope>
    <source>
        <strain evidence="2 3">DSM 29431</strain>
    </source>
</reference>
<dbReference type="STRING" id="996342.SAMN05443551_0966"/>
<dbReference type="Gene3D" id="2.30.110.10">
    <property type="entry name" value="Electron Transport, Fmn-binding Protein, Chain A"/>
    <property type="match status" value="1"/>
</dbReference>
<evidence type="ECO:0000313" key="3">
    <source>
        <dbReference type="Proteomes" id="UP000184221"/>
    </source>
</evidence>
<gene>
    <name evidence="2" type="ORF">SAMN05443551_0966</name>
</gene>
<keyword evidence="3" id="KW-1185">Reference proteome</keyword>
<dbReference type="InterPro" id="IPR014419">
    <property type="entry name" value="HutZ"/>
</dbReference>
<evidence type="ECO:0000313" key="2">
    <source>
        <dbReference type="EMBL" id="SHG90216.1"/>
    </source>
</evidence>
<accession>A0A1M5NKV8</accession>
<name>A0A1M5NKV8_9RHOB</name>
<dbReference type="EMBL" id="FQXC01000001">
    <property type="protein sequence ID" value="SHG90216.1"/>
    <property type="molecule type" value="Genomic_DNA"/>
</dbReference>
<feature type="domain" description="CREG-like beta-barrel" evidence="1">
    <location>
        <begin position="10"/>
        <end position="156"/>
    </location>
</feature>
<dbReference type="SUPFAM" id="SSF50475">
    <property type="entry name" value="FMN-binding split barrel"/>
    <property type="match status" value="1"/>
</dbReference>
<dbReference type="InterPro" id="IPR055343">
    <property type="entry name" value="CREG_beta-barrel"/>
</dbReference>
<dbReference type="PIRSF" id="PIRSF004633">
    <property type="entry name" value="UCP_PLP_oxd"/>
    <property type="match status" value="1"/>
</dbReference>
<dbReference type="OrthoDB" id="9814594at2"/>
<dbReference type="InterPro" id="IPR012349">
    <property type="entry name" value="Split_barrel_FMN-bd"/>
</dbReference>
<dbReference type="Pfam" id="PF13883">
    <property type="entry name" value="CREG_beta-barrel"/>
    <property type="match status" value="1"/>
</dbReference>
<dbReference type="Proteomes" id="UP000184221">
    <property type="component" value="Unassembled WGS sequence"/>
</dbReference>
<proteinExistence type="predicted"/>
<dbReference type="AlphaFoldDB" id="A0A1M5NKV8"/>